<evidence type="ECO:0000256" key="5">
    <source>
        <dbReference type="ARBA" id="ARBA00023204"/>
    </source>
</evidence>
<evidence type="ECO:0000256" key="3">
    <source>
        <dbReference type="ARBA" id="ARBA00012000"/>
    </source>
</evidence>
<dbReference type="PANTHER" id="PTHR43003">
    <property type="entry name" value="DNA-3-METHYLADENINE GLYCOSYLASE"/>
    <property type="match status" value="1"/>
</dbReference>
<dbReference type="GO" id="GO:0032131">
    <property type="term" value="F:alkylated DNA binding"/>
    <property type="evidence" value="ECO:0007669"/>
    <property type="project" value="TreeGrafter"/>
</dbReference>
<dbReference type="GeneID" id="98065090"/>
<dbReference type="GO" id="GO:0006307">
    <property type="term" value="P:DNA alkylation repair"/>
    <property type="evidence" value="ECO:0007669"/>
    <property type="project" value="TreeGrafter"/>
</dbReference>
<comment type="caution">
    <text evidence="7">The sequence shown here is derived from an EMBL/GenBank/DDBJ whole genome shotgun (WGS) entry which is preliminary data.</text>
</comment>
<evidence type="ECO:0000256" key="2">
    <source>
        <dbReference type="ARBA" id="ARBA00010817"/>
    </source>
</evidence>
<evidence type="ECO:0000256" key="4">
    <source>
        <dbReference type="ARBA" id="ARBA00022763"/>
    </source>
</evidence>
<dbReference type="Gene3D" id="1.10.1670.10">
    <property type="entry name" value="Helix-hairpin-Helix base-excision DNA repair enzymes (C-terminal)"/>
    <property type="match status" value="1"/>
</dbReference>
<dbReference type="Pfam" id="PF00730">
    <property type="entry name" value="HhH-GPD"/>
    <property type="match status" value="1"/>
</dbReference>
<dbReference type="GO" id="GO:0043916">
    <property type="term" value="F:DNA-7-methylguanine glycosylase activity"/>
    <property type="evidence" value="ECO:0007669"/>
    <property type="project" value="TreeGrafter"/>
</dbReference>
<dbReference type="Gene3D" id="1.10.340.30">
    <property type="entry name" value="Hypothetical protein, domain 2"/>
    <property type="match status" value="1"/>
</dbReference>
<comment type="similarity">
    <text evidence="2">Belongs to the alkylbase DNA glycosidase AlkA family.</text>
</comment>
<evidence type="ECO:0000313" key="8">
    <source>
        <dbReference type="Proteomes" id="UP000192511"/>
    </source>
</evidence>
<keyword evidence="5" id="KW-0234">DNA repair</keyword>
<protein>
    <recommendedName>
        <fullName evidence="3">DNA-3-methyladenine glycosylase II</fullName>
        <ecNumber evidence="3">3.2.2.21</ecNumber>
    </recommendedName>
</protein>
<proteinExistence type="inferred from homology"/>
<dbReference type="SUPFAM" id="SSF48150">
    <property type="entry name" value="DNA-glycosylase"/>
    <property type="match status" value="1"/>
</dbReference>
<dbReference type="PANTHER" id="PTHR43003:SF5">
    <property type="entry name" value="DNA-3-METHYLADENINE GLYCOSYLASE"/>
    <property type="match status" value="1"/>
</dbReference>
<keyword evidence="8" id="KW-1185">Reference proteome</keyword>
<dbReference type="GO" id="GO:0006285">
    <property type="term" value="P:base-excision repair, AP site formation"/>
    <property type="evidence" value="ECO:0007669"/>
    <property type="project" value="TreeGrafter"/>
</dbReference>
<comment type="catalytic activity">
    <reaction evidence="1">
        <text>Hydrolysis of alkylated DNA, releasing 3-methyladenine, 3-methylguanine, 7-methylguanine and 7-methyladenine.</text>
        <dbReference type="EC" id="3.2.2.21"/>
    </reaction>
</comment>
<dbReference type="InterPro" id="IPR010316">
    <property type="entry name" value="AlkA_N"/>
</dbReference>
<evidence type="ECO:0000256" key="1">
    <source>
        <dbReference type="ARBA" id="ARBA00000086"/>
    </source>
</evidence>
<sequence length="301" mass="34545">MKTTFTLYPVAPFQLDYTILALRRRSKNNVDLWDGHRYTRLLVIENVPVKVVVEQNKAINKPELLLSIESQNEVSQEQVIAQIEKMLGLKWDLSDFYHLTQHDAQLNPLVIQFKGVKPPRFPSIFEALVNAVSCQQISLDAGLHIQNRLAEFLSMRIKENENTLYAFPRPEEVAHCSVPDLKKIGYSTHKSETLIQLAAAIMEEESSFQSLENKANDEVINFLCRFKGIGRWTAEYVLLRGLGRVDTFPGDDIGAQNNLYQLLHLEKKPDYKKIMEITAKWHPYAGLVYFHLLLGSVYNSL</sequence>
<dbReference type="Pfam" id="PF06029">
    <property type="entry name" value="AlkA_N"/>
    <property type="match status" value="1"/>
</dbReference>
<reference evidence="7" key="1">
    <citation type="submission" date="2017-12" db="EMBL/GenBank/DDBJ databases">
        <title>FDA dAtabase for Regulatory Grade micrObial Sequences (FDA-ARGOS): Supporting development and validation of Infectious Disease Dx tests.</title>
        <authorList>
            <person name="Kerrigan L."/>
            <person name="Tallon L.J."/>
            <person name="Sadzewicz L."/>
            <person name="Sengamalay N."/>
            <person name="Ott S."/>
            <person name="Godinez A."/>
            <person name="Nagaraj S."/>
            <person name="Vavikolanu K."/>
            <person name="Aluvathingal J."/>
            <person name="Nadendla S."/>
            <person name="Sichtig H."/>
        </authorList>
    </citation>
    <scope>NUCLEOTIDE SEQUENCE [LARGE SCALE GENOMIC DNA]</scope>
    <source>
        <strain evidence="7">FDAARGOS_200</strain>
    </source>
</reference>
<evidence type="ECO:0000259" key="6">
    <source>
        <dbReference type="SMART" id="SM00478"/>
    </source>
</evidence>
<dbReference type="GO" id="GO:0032993">
    <property type="term" value="C:protein-DNA complex"/>
    <property type="evidence" value="ECO:0007669"/>
    <property type="project" value="TreeGrafter"/>
</dbReference>
<dbReference type="SMART" id="SM00478">
    <property type="entry name" value="ENDO3c"/>
    <property type="match status" value="1"/>
</dbReference>
<name>A0AAX0WVJ0_9GAMM</name>
<dbReference type="InterPro" id="IPR000035">
    <property type="entry name" value="Alkylbase_DNA_glycsylse_CS"/>
</dbReference>
<dbReference type="InterPro" id="IPR003265">
    <property type="entry name" value="HhH-GPD_domain"/>
</dbReference>
<dbReference type="PROSITE" id="PS00516">
    <property type="entry name" value="ALKYLBASE_DNA_GLYCOS"/>
    <property type="match status" value="1"/>
</dbReference>
<dbReference type="CDD" id="cd00056">
    <property type="entry name" value="ENDO3c"/>
    <property type="match status" value="1"/>
</dbReference>
<dbReference type="InterPro" id="IPR011257">
    <property type="entry name" value="DNA_glycosylase"/>
</dbReference>
<keyword evidence="4" id="KW-0227">DNA damage</keyword>
<dbReference type="GO" id="GO:0005737">
    <property type="term" value="C:cytoplasm"/>
    <property type="evidence" value="ECO:0007669"/>
    <property type="project" value="TreeGrafter"/>
</dbReference>
<evidence type="ECO:0000313" key="7">
    <source>
        <dbReference type="EMBL" id="PNL62511.1"/>
    </source>
</evidence>
<gene>
    <name evidence="7" type="ORF">A6J39_015575</name>
</gene>
<dbReference type="Proteomes" id="UP000192511">
    <property type="component" value="Unassembled WGS sequence"/>
</dbReference>
<dbReference type="GO" id="GO:0008725">
    <property type="term" value="F:DNA-3-methyladenine glycosylase activity"/>
    <property type="evidence" value="ECO:0007669"/>
    <property type="project" value="TreeGrafter"/>
</dbReference>
<dbReference type="RefSeq" id="WP_019235693.1">
    <property type="nucleotide sequence ID" value="NZ_CAAAHR010000062.1"/>
</dbReference>
<dbReference type="InterPro" id="IPR023170">
    <property type="entry name" value="HhH_base_excis_C"/>
</dbReference>
<dbReference type="EC" id="3.2.2.21" evidence="3"/>
<accession>A0AAX0WVJ0</accession>
<feature type="domain" description="HhH-GPD" evidence="6">
    <location>
        <begin position="135"/>
        <end position="297"/>
    </location>
</feature>
<dbReference type="InterPro" id="IPR037046">
    <property type="entry name" value="AlkA_N_sf"/>
</dbReference>
<dbReference type="InterPro" id="IPR051912">
    <property type="entry name" value="Alkylbase_DNA_Glycosylase/TA"/>
</dbReference>
<dbReference type="EMBL" id="NBTX02000004">
    <property type="protein sequence ID" value="PNL62511.1"/>
    <property type="molecule type" value="Genomic_DNA"/>
</dbReference>
<dbReference type="AlphaFoldDB" id="A0AAX0WVJ0"/>
<organism evidence="7 8">
    <name type="scientific">Legionella anisa</name>
    <dbReference type="NCBI Taxonomy" id="28082"/>
    <lineage>
        <taxon>Bacteria</taxon>
        <taxon>Pseudomonadati</taxon>
        <taxon>Pseudomonadota</taxon>
        <taxon>Gammaproteobacteria</taxon>
        <taxon>Legionellales</taxon>
        <taxon>Legionellaceae</taxon>
        <taxon>Legionella</taxon>
    </lineage>
</organism>
<dbReference type="Gene3D" id="3.30.310.20">
    <property type="entry name" value="DNA-3-methyladenine glycosylase AlkA, N-terminal domain"/>
    <property type="match status" value="1"/>
</dbReference>